<evidence type="ECO:0000313" key="2">
    <source>
        <dbReference type="EMBL" id="MEA9356201.1"/>
    </source>
</evidence>
<dbReference type="InterPro" id="IPR029045">
    <property type="entry name" value="ClpP/crotonase-like_dom_sf"/>
</dbReference>
<evidence type="ECO:0000313" key="3">
    <source>
        <dbReference type="Proteomes" id="UP001302274"/>
    </source>
</evidence>
<dbReference type="GO" id="GO:0008233">
    <property type="term" value="F:peptidase activity"/>
    <property type="evidence" value="ECO:0007669"/>
    <property type="project" value="UniProtKB-KW"/>
</dbReference>
<dbReference type="EMBL" id="JAYGJQ010000001">
    <property type="protein sequence ID" value="MEA9356201.1"/>
    <property type="molecule type" value="Genomic_DNA"/>
</dbReference>
<sequence length="218" mass="23860">MKLIMGLLILLACQQSFAFTEGYTVHTKVIERAGKESLTIVIVDGALNKGVAKDTIEAIKNAPSKDIYLELNSPGGFFQEAQDIYDYIKAEKSNGLKVATYVPSGSACGSACTIIFIAGEERIAGEAAAFMVHGAQRESMPGFLNPLITNHIQQLYRDNGVSSEWIIELRKKLVFSGINDFWFSGRDAASKEVGFATIMHSGLIEYDPPKIDPQIHAR</sequence>
<organism evidence="2 3">
    <name type="scientific">Bacteriovorax antarcticus</name>
    <dbReference type="NCBI Taxonomy" id="3088717"/>
    <lineage>
        <taxon>Bacteria</taxon>
        <taxon>Pseudomonadati</taxon>
        <taxon>Bdellovibrionota</taxon>
        <taxon>Bacteriovoracia</taxon>
        <taxon>Bacteriovoracales</taxon>
        <taxon>Bacteriovoracaceae</taxon>
        <taxon>Bacteriovorax</taxon>
    </lineage>
</organism>
<keyword evidence="2" id="KW-0645">Protease</keyword>
<comment type="caution">
    <text evidence="2">The sequence shown here is derived from an EMBL/GenBank/DDBJ whole genome shotgun (WGS) entry which is preliminary data.</text>
</comment>
<evidence type="ECO:0000256" key="1">
    <source>
        <dbReference type="SAM" id="SignalP"/>
    </source>
</evidence>
<dbReference type="Proteomes" id="UP001302274">
    <property type="component" value="Unassembled WGS sequence"/>
</dbReference>
<protein>
    <submittedName>
        <fullName evidence="2">ATP-dependent Clp protease proteolytic subunit</fullName>
    </submittedName>
</protein>
<gene>
    <name evidence="2" type="ORF">SHI21_08310</name>
</gene>
<dbReference type="GO" id="GO:0006508">
    <property type="term" value="P:proteolysis"/>
    <property type="evidence" value="ECO:0007669"/>
    <property type="project" value="UniProtKB-KW"/>
</dbReference>
<feature type="signal peptide" evidence="1">
    <location>
        <begin position="1"/>
        <end position="18"/>
    </location>
</feature>
<keyword evidence="1" id="KW-0732">Signal</keyword>
<keyword evidence="3" id="KW-1185">Reference proteome</keyword>
<dbReference type="SUPFAM" id="SSF52096">
    <property type="entry name" value="ClpP/crotonase"/>
    <property type="match status" value="1"/>
</dbReference>
<feature type="chain" id="PRO_5046551646" evidence="1">
    <location>
        <begin position="19"/>
        <end position="218"/>
    </location>
</feature>
<keyword evidence="2" id="KW-0378">Hydrolase</keyword>
<reference evidence="2 3" key="1">
    <citation type="submission" date="2023-11" db="EMBL/GenBank/DDBJ databases">
        <title>A Novel Polar Bacteriovorax (B. antarcticus) Isolated from the Biocrust in Antarctica.</title>
        <authorList>
            <person name="Mun W."/>
            <person name="Choi S.Y."/>
            <person name="Mitchell R.J."/>
        </authorList>
    </citation>
    <scope>NUCLEOTIDE SEQUENCE [LARGE SCALE GENOMIC DNA]</scope>
    <source>
        <strain evidence="2 3">PP10</strain>
    </source>
</reference>
<dbReference type="RefSeq" id="WP_323575884.1">
    <property type="nucleotide sequence ID" value="NZ_JAYGJQ010000001.1"/>
</dbReference>
<dbReference type="Pfam" id="PF00574">
    <property type="entry name" value="CLP_protease"/>
    <property type="match status" value="1"/>
</dbReference>
<name>A0ABU5VT20_9BACT</name>
<dbReference type="InterPro" id="IPR023562">
    <property type="entry name" value="ClpP/TepA"/>
</dbReference>
<proteinExistence type="predicted"/>
<accession>A0ABU5VT20</accession>
<dbReference type="Gene3D" id="3.90.226.10">
    <property type="entry name" value="2-enoyl-CoA Hydratase, Chain A, domain 1"/>
    <property type="match status" value="1"/>
</dbReference>